<name>A0ABD2C6P1_VESSQ</name>
<sequence length="65" mass="7800">MIYANEDLNENMAFPNYAYYFYITTNKYIIVKNPHIARLTDQEDTMNMNSGIIINDYRLRLRLSD</sequence>
<accession>A0ABD2C6P1</accession>
<protein>
    <submittedName>
        <fullName evidence="1">Uncharacterized protein</fullName>
    </submittedName>
</protein>
<gene>
    <name evidence="1" type="ORF">V1478_000849</name>
</gene>
<proteinExistence type="predicted"/>
<comment type="caution">
    <text evidence="1">The sequence shown here is derived from an EMBL/GenBank/DDBJ whole genome shotgun (WGS) entry which is preliminary data.</text>
</comment>
<evidence type="ECO:0000313" key="2">
    <source>
        <dbReference type="Proteomes" id="UP001607302"/>
    </source>
</evidence>
<reference evidence="1 2" key="1">
    <citation type="journal article" date="2024" name="Ann. Entomol. Soc. Am.">
        <title>Genomic analyses of the southern and eastern yellowjacket wasps (Hymenoptera: Vespidae) reveal evolutionary signatures of social life.</title>
        <authorList>
            <person name="Catto M.A."/>
            <person name="Caine P.B."/>
            <person name="Orr S.E."/>
            <person name="Hunt B.G."/>
            <person name="Goodisman M.A.D."/>
        </authorList>
    </citation>
    <scope>NUCLEOTIDE SEQUENCE [LARGE SCALE GENOMIC DNA]</scope>
    <source>
        <strain evidence="1">233</strain>
        <tissue evidence="1">Head and thorax</tissue>
    </source>
</reference>
<dbReference type="EMBL" id="JAUDFV010000020">
    <property type="protein sequence ID" value="KAL2740708.1"/>
    <property type="molecule type" value="Genomic_DNA"/>
</dbReference>
<keyword evidence="2" id="KW-1185">Reference proteome</keyword>
<dbReference type="AlphaFoldDB" id="A0ABD2C6P1"/>
<organism evidence="1 2">
    <name type="scientific">Vespula squamosa</name>
    <name type="common">Southern yellow jacket</name>
    <name type="synonym">Wasp</name>
    <dbReference type="NCBI Taxonomy" id="30214"/>
    <lineage>
        <taxon>Eukaryota</taxon>
        <taxon>Metazoa</taxon>
        <taxon>Ecdysozoa</taxon>
        <taxon>Arthropoda</taxon>
        <taxon>Hexapoda</taxon>
        <taxon>Insecta</taxon>
        <taxon>Pterygota</taxon>
        <taxon>Neoptera</taxon>
        <taxon>Endopterygota</taxon>
        <taxon>Hymenoptera</taxon>
        <taxon>Apocrita</taxon>
        <taxon>Aculeata</taxon>
        <taxon>Vespoidea</taxon>
        <taxon>Vespidae</taxon>
        <taxon>Vespinae</taxon>
        <taxon>Vespula</taxon>
    </lineage>
</organism>
<evidence type="ECO:0000313" key="1">
    <source>
        <dbReference type="EMBL" id="KAL2740708.1"/>
    </source>
</evidence>
<dbReference type="Proteomes" id="UP001607302">
    <property type="component" value="Unassembled WGS sequence"/>
</dbReference>